<reference evidence="2" key="1">
    <citation type="submission" date="2022-05" db="EMBL/GenBank/DDBJ databases">
        <title>The Musa troglodytarum L. genome provides insights into the mechanism of non-climacteric behaviour and enrichment of carotenoids.</title>
        <authorList>
            <person name="Wang J."/>
        </authorList>
    </citation>
    <scope>NUCLEOTIDE SEQUENCE</scope>
    <source>
        <tissue evidence="2">Leaf</tissue>
    </source>
</reference>
<proteinExistence type="predicted"/>
<dbReference type="Proteomes" id="UP001055439">
    <property type="component" value="Chromosome 7"/>
</dbReference>
<name>A0A9E7GWH9_9LILI</name>
<feature type="region of interest" description="Disordered" evidence="1">
    <location>
        <begin position="1"/>
        <end position="106"/>
    </location>
</feature>
<protein>
    <submittedName>
        <fullName evidence="2">Uncharacterized protein</fullName>
    </submittedName>
</protein>
<evidence type="ECO:0000313" key="2">
    <source>
        <dbReference type="EMBL" id="URE19404.1"/>
    </source>
</evidence>
<keyword evidence="3" id="KW-1185">Reference proteome</keyword>
<evidence type="ECO:0000256" key="1">
    <source>
        <dbReference type="SAM" id="MobiDB-lite"/>
    </source>
</evidence>
<sequence length="158" mass="17165">MEGCAAFMTPLTSATAGRPSLAEATGDRTRRVQNREVHGQRPDRASFPATRVRVRRPLGFRTEHHNNQKPITTTREEGSSLSGSVRRDGLSAPPPPPSRSTEASGRGGLRDLVLVSDSFVLANTWVSGGWPRSRIPVSSNPLPRLACCIYFSDSRGNL</sequence>
<gene>
    <name evidence="2" type="ORF">MUK42_13939</name>
</gene>
<evidence type="ECO:0000313" key="3">
    <source>
        <dbReference type="Proteomes" id="UP001055439"/>
    </source>
</evidence>
<feature type="compositionally biased region" description="Basic and acidic residues" evidence="1">
    <location>
        <begin position="25"/>
        <end position="44"/>
    </location>
</feature>
<accession>A0A9E7GWH9</accession>
<dbReference type="EMBL" id="CP097509">
    <property type="protein sequence ID" value="URE19404.1"/>
    <property type="molecule type" value="Genomic_DNA"/>
</dbReference>
<dbReference type="AlphaFoldDB" id="A0A9E7GWH9"/>
<organism evidence="2 3">
    <name type="scientific">Musa troglodytarum</name>
    <name type="common">fe'i banana</name>
    <dbReference type="NCBI Taxonomy" id="320322"/>
    <lineage>
        <taxon>Eukaryota</taxon>
        <taxon>Viridiplantae</taxon>
        <taxon>Streptophyta</taxon>
        <taxon>Embryophyta</taxon>
        <taxon>Tracheophyta</taxon>
        <taxon>Spermatophyta</taxon>
        <taxon>Magnoliopsida</taxon>
        <taxon>Liliopsida</taxon>
        <taxon>Zingiberales</taxon>
        <taxon>Musaceae</taxon>
        <taxon>Musa</taxon>
    </lineage>
</organism>
<feature type="compositionally biased region" description="Polar residues" evidence="1">
    <location>
        <begin position="68"/>
        <end position="83"/>
    </location>
</feature>